<dbReference type="AlphaFoldDB" id="A0A1F6D8U2"/>
<gene>
    <name evidence="1" type="ORF">A2853_02990</name>
</gene>
<name>A0A1F6D8U2_9BACT</name>
<dbReference type="EMBL" id="MFKX01000008">
    <property type="protein sequence ID" value="OGG57873.1"/>
    <property type="molecule type" value="Genomic_DNA"/>
</dbReference>
<reference evidence="1 2" key="1">
    <citation type="journal article" date="2016" name="Nat. Commun.">
        <title>Thousands of microbial genomes shed light on interconnected biogeochemical processes in an aquifer system.</title>
        <authorList>
            <person name="Anantharaman K."/>
            <person name="Brown C.T."/>
            <person name="Hug L.A."/>
            <person name="Sharon I."/>
            <person name="Castelle C.J."/>
            <person name="Probst A.J."/>
            <person name="Thomas B.C."/>
            <person name="Singh A."/>
            <person name="Wilkins M.J."/>
            <person name="Karaoz U."/>
            <person name="Brodie E.L."/>
            <person name="Williams K.H."/>
            <person name="Hubbard S.S."/>
            <person name="Banfield J.F."/>
        </authorList>
    </citation>
    <scope>NUCLEOTIDE SEQUENCE [LARGE SCALE GENOMIC DNA]</scope>
</reference>
<proteinExistence type="predicted"/>
<organism evidence="1 2">
    <name type="scientific">Candidatus Kaiserbacteria bacterium RIFCSPHIGHO2_01_FULL_55_17</name>
    <dbReference type="NCBI Taxonomy" id="1798484"/>
    <lineage>
        <taxon>Bacteria</taxon>
        <taxon>Candidatus Kaiseribacteriota</taxon>
    </lineage>
</organism>
<sequence>MEELKKESVGAEKVVSFAQTPAMQHPHWEDARSDIEMRFRDVPDLEKWAIDATSARLMGYPDREGVALSQLGDIAANDLKKIWERWSITPAEKKE</sequence>
<evidence type="ECO:0000313" key="1">
    <source>
        <dbReference type="EMBL" id="OGG57873.1"/>
    </source>
</evidence>
<comment type="caution">
    <text evidence="1">The sequence shown here is derived from an EMBL/GenBank/DDBJ whole genome shotgun (WGS) entry which is preliminary data.</text>
</comment>
<protein>
    <submittedName>
        <fullName evidence="1">Uncharacterized protein</fullName>
    </submittedName>
</protein>
<accession>A0A1F6D8U2</accession>
<evidence type="ECO:0000313" key="2">
    <source>
        <dbReference type="Proteomes" id="UP000177958"/>
    </source>
</evidence>
<dbReference type="Proteomes" id="UP000177958">
    <property type="component" value="Unassembled WGS sequence"/>
</dbReference>